<dbReference type="AlphaFoldDB" id="A0A8B6LZB7"/>
<evidence type="ECO:0000313" key="2">
    <source>
        <dbReference type="Proteomes" id="UP000485880"/>
    </source>
</evidence>
<dbReference type="EMBL" id="CABFMQ020000001">
    <property type="protein sequence ID" value="VTZ48127.1"/>
    <property type="molecule type" value="Genomic_DNA"/>
</dbReference>
<evidence type="ECO:0000313" key="1">
    <source>
        <dbReference type="EMBL" id="VTZ48127.1"/>
    </source>
</evidence>
<sequence>MNLHSSRGLSRLPFARPIAGAESHMAPLYWPCNPCAKPTAIQTAERLPRLS</sequence>
<proteinExistence type="predicted"/>
<organism evidence="1 2">
    <name type="scientific">Methylocella tundrae</name>
    <dbReference type="NCBI Taxonomy" id="227605"/>
    <lineage>
        <taxon>Bacteria</taxon>
        <taxon>Pseudomonadati</taxon>
        <taxon>Pseudomonadota</taxon>
        <taxon>Alphaproteobacteria</taxon>
        <taxon>Hyphomicrobiales</taxon>
        <taxon>Beijerinckiaceae</taxon>
        <taxon>Methylocella</taxon>
    </lineage>
</organism>
<dbReference type="Proteomes" id="UP000485880">
    <property type="component" value="Unassembled WGS sequence"/>
</dbReference>
<reference evidence="1 2" key="1">
    <citation type="submission" date="2019-05" db="EMBL/GenBank/DDBJ databases">
        <authorList>
            <person name="Farhan Ul Haque M."/>
        </authorList>
    </citation>
    <scope>NUCLEOTIDE SEQUENCE [LARGE SCALE GENOMIC DNA]</scope>
    <source>
        <strain evidence="1">2</strain>
    </source>
</reference>
<name>A0A8B6LZB7_METTU</name>
<accession>A0A8B6LZB7</accession>
<protein>
    <submittedName>
        <fullName evidence="1">Uncharacterized protein</fullName>
    </submittedName>
</protein>
<keyword evidence="2" id="KW-1185">Reference proteome</keyword>
<gene>
    <name evidence="1" type="ORF">MPC4_10077</name>
</gene>
<comment type="caution">
    <text evidence="1">The sequence shown here is derived from an EMBL/GenBank/DDBJ whole genome shotgun (WGS) entry which is preliminary data.</text>
</comment>